<organism evidence="11 12">
    <name type="scientific">Paenibacillus aceti</name>
    <dbReference type="NCBI Taxonomy" id="1820010"/>
    <lineage>
        <taxon>Bacteria</taxon>
        <taxon>Bacillati</taxon>
        <taxon>Bacillota</taxon>
        <taxon>Bacilli</taxon>
        <taxon>Bacillales</taxon>
        <taxon>Paenibacillaceae</taxon>
        <taxon>Paenibacillus</taxon>
    </lineage>
</organism>
<dbReference type="InterPro" id="IPR045042">
    <property type="entry name" value="YnaI-like"/>
</dbReference>
<name>A0ABQ1W1W4_9BACL</name>
<dbReference type="Proteomes" id="UP000608420">
    <property type="component" value="Unassembled WGS sequence"/>
</dbReference>
<reference evidence="12" key="1">
    <citation type="journal article" date="2019" name="Int. J. Syst. Evol. Microbiol.">
        <title>The Global Catalogue of Microorganisms (GCM) 10K type strain sequencing project: providing services to taxonomists for standard genome sequencing and annotation.</title>
        <authorList>
            <consortium name="The Broad Institute Genomics Platform"/>
            <consortium name="The Broad Institute Genome Sequencing Center for Infectious Disease"/>
            <person name="Wu L."/>
            <person name="Ma J."/>
        </authorList>
    </citation>
    <scope>NUCLEOTIDE SEQUENCE [LARGE SCALE GENOMIC DNA]</scope>
    <source>
        <strain evidence="12">CGMCC 1.15420</strain>
    </source>
</reference>
<proteinExistence type="inferred from homology"/>
<dbReference type="InterPro" id="IPR023408">
    <property type="entry name" value="MscS_beta-dom_sf"/>
</dbReference>
<dbReference type="PANTHER" id="PTHR43634">
    <property type="entry name" value="OW CONDUCTANCE MECHANOSENSITIVE CHANNEL"/>
    <property type="match status" value="1"/>
</dbReference>
<dbReference type="EMBL" id="BMIW01000027">
    <property type="protein sequence ID" value="GGG09138.1"/>
    <property type="molecule type" value="Genomic_DNA"/>
</dbReference>
<dbReference type="InterPro" id="IPR011014">
    <property type="entry name" value="MscS_channel_TM-2"/>
</dbReference>
<evidence type="ECO:0000256" key="4">
    <source>
        <dbReference type="ARBA" id="ARBA00022692"/>
    </source>
</evidence>
<evidence type="ECO:0000259" key="9">
    <source>
        <dbReference type="Pfam" id="PF21082"/>
    </source>
</evidence>
<evidence type="ECO:0000313" key="11">
    <source>
        <dbReference type="EMBL" id="GGG09138.1"/>
    </source>
</evidence>
<dbReference type="SUPFAM" id="SSF82689">
    <property type="entry name" value="Mechanosensitive channel protein MscS (YggB), C-terminal domain"/>
    <property type="match status" value="1"/>
</dbReference>
<feature type="domain" description="Mechanosensitive ion channel MscS" evidence="8">
    <location>
        <begin position="181"/>
        <end position="248"/>
    </location>
</feature>
<evidence type="ECO:0000256" key="5">
    <source>
        <dbReference type="ARBA" id="ARBA00022989"/>
    </source>
</evidence>
<accession>A0ABQ1W1W4</accession>
<comment type="caution">
    <text evidence="11">The sequence shown here is derived from an EMBL/GenBank/DDBJ whole genome shotgun (WGS) entry which is preliminary data.</text>
</comment>
<feature type="transmembrane region" description="Helical" evidence="7">
    <location>
        <begin position="94"/>
        <end position="121"/>
    </location>
</feature>
<dbReference type="SUPFAM" id="SSF50182">
    <property type="entry name" value="Sm-like ribonucleoproteins"/>
    <property type="match status" value="1"/>
</dbReference>
<feature type="transmembrane region" description="Helical" evidence="7">
    <location>
        <begin position="20"/>
        <end position="43"/>
    </location>
</feature>
<comment type="subcellular location">
    <subcellularLocation>
        <location evidence="1">Cell membrane</location>
        <topology evidence="1">Multi-pass membrane protein</topology>
    </subcellularLocation>
</comment>
<feature type="transmembrane region" description="Helical" evidence="7">
    <location>
        <begin position="64"/>
        <end position="82"/>
    </location>
</feature>
<evidence type="ECO:0000313" key="12">
    <source>
        <dbReference type="Proteomes" id="UP000608420"/>
    </source>
</evidence>
<evidence type="ECO:0000256" key="6">
    <source>
        <dbReference type="ARBA" id="ARBA00023136"/>
    </source>
</evidence>
<dbReference type="Pfam" id="PF21082">
    <property type="entry name" value="MS_channel_3rd"/>
    <property type="match status" value="1"/>
</dbReference>
<dbReference type="RefSeq" id="WP_229717121.1">
    <property type="nucleotide sequence ID" value="NZ_BMIW01000027.1"/>
</dbReference>
<evidence type="ECO:0000256" key="7">
    <source>
        <dbReference type="SAM" id="Phobius"/>
    </source>
</evidence>
<dbReference type="Pfam" id="PF21088">
    <property type="entry name" value="MS_channel_1st"/>
    <property type="match status" value="1"/>
</dbReference>
<comment type="similarity">
    <text evidence="2">Belongs to the MscS (TC 1.A.23) family.</text>
</comment>
<sequence length="363" mass="41132">MNLEWIQQLVQTIRWTDLSISIGILIVFLLLRKFLTHVLLNWINKRWIKSEMANKWSSAFEKPLSLFILAIGVYLLIHYFMHDHVLFMSSINRIFRSVTVIIIGWGVFNLSASSSFLLGSISKRLGIDDSSMLIPFLSKVMRLVIIVLIITIVSGEWGYSINGLVAGLGLGSLAIALAAKDTLGNILGGVVIILEKPFSKGDWIMSPSTEGIVEDITFRSSKIRTFADSIVTVPNATLANEPITNWSRMGKRRITFNLGVALNSNRESLATALSRIEDELRHHDDIDPGTIMVRFNEFNESSLGIFFYFFTKTTVWAEYLAVRQNINLMILQILEEEGVRLAYPTNRVYVEQEEQVQGKYYSN</sequence>
<dbReference type="InterPro" id="IPR049142">
    <property type="entry name" value="MS_channel_1st"/>
</dbReference>
<evidence type="ECO:0000256" key="3">
    <source>
        <dbReference type="ARBA" id="ARBA00022475"/>
    </source>
</evidence>
<keyword evidence="12" id="KW-1185">Reference proteome</keyword>
<gene>
    <name evidence="11" type="primary">yhdY</name>
    <name evidence="11" type="ORF">GCM10010913_33680</name>
</gene>
<feature type="transmembrane region" description="Helical" evidence="7">
    <location>
        <begin position="159"/>
        <end position="179"/>
    </location>
</feature>
<dbReference type="InterPro" id="IPR010920">
    <property type="entry name" value="LSM_dom_sf"/>
</dbReference>
<evidence type="ECO:0000256" key="1">
    <source>
        <dbReference type="ARBA" id="ARBA00004651"/>
    </source>
</evidence>
<feature type="domain" description="Mechanosensitive ion channel transmembrane helices 2/3" evidence="10">
    <location>
        <begin position="140"/>
        <end position="180"/>
    </location>
</feature>
<dbReference type="PANTHER" id="PTHR43634:SF2">
    <property type="entry name" value="LOW CONDUCTANCE MECHANOSENSITIVE CHANNEL YNAI"/>
    <property type="match status" value="1"/>
</dbReference>
<dbReference type="InterPro" id="IPR011066">
    <property type="entry name" value="MscS_channel_C_sf"/>
</dbReference>
<dbReference type="InterPro" id="IPR049278">
    <property type="entry name" value="MS_channel_C"/>
</dbReference>
<dbReference type="Gene3D" id="1.10.287.1260">
    <property type="match status" value="1"/>
</dbReference>
<dbReference type="SUPFAM" id="SSF82861">
    <property type="entry name" value="Mechanosensitive channel protein MscS (YggB), transmembrane region"/>
    <property type="match status" value="1"/>
</dbReference>
<keyword evidence="4 7" id="KW-0812">Transmembrane</keyword>
<keyword evidence="6 7" id="KW-0472">Membrane</keyword>
<keyword evidence="5 7" id="KW-1133">Transmembrane helix</keyword>
<feature type="domain" description="Mechanosensitive ion channel MscS C-terminal" evidence="9">
    <location>
        <begin position="254"/>
        <end position="340"/>
    </location>
</feature>
<keyword evidence="3" id="KW-1003">Cell membrane</keyword>
<evidence type="ECO:0000259" key="10">
    <source>
        <dbReference type="Pfam" id="PF21088"/>
    </source>
</evidence>
<dbReference type="InterPro" id="IPR006685">
    <property type="entry name" value="MscS_channel_2nd"/>
</dbReference>
<evidence type="ECO:0000256" key="2">
    <source>
        <dbReference type="ARBA" id="ARBA00008017"/>
    </source>
</evidence>
<evidence type="ECO:0000259" key="8">
    <source>
        <dbReference type="Pfam" id="PF00924"/>
    </source>
</evidence>
<protein>
    <submittedName>
        <fullName evidence="11">MscS family protein YhdY</fullName>
    </submittedName>
</protein>
<dbReference type="Pfam" id="PF00924">
    <property type="entry name" value="MS_channel_2nd"/>
    <property type="match status" value="1"/>
</dbReference>
<dbReference type="Gene3D" id="2.30.30.60">
    <property type="match status" value="1"/>
</dbReference>
<feature type="transmembrane region" description="Helical" evidence="7">
    <location>
        <begin position="133"/>
        <end position="153"/>
    </location>
</feature>
<dbReference type="Gene3D" id="3.30.70.100">
    <property type="match status" value="1"/>
</dbReference>